<keyword evidence="4" id="KW-1185">Reference proteome</keyword>
<dbReference type="NCBIfam" id="TIGR02675">
    <property type="entry name" value="tape_meas_nterm"/>
    <property type="match status" value="1"/>
</dbReference>
<evidence type="ECO:0000259" key="2">
    <source>
        <dbReference type="Pfam" id="PF20155"/>
    </source>
</evidence>
<dbReference type="PANTHER" id="PTHR38812:SF2">
    <property type="entry name" value="MU-LIKE PROPHAGE FLUMU PROTEIN GP42"/>
    <property type="match status" value="1"/>
</dbReference>
<protein>
    <submittedName>
        <fullName evidence="3">Tape measure protein</fullName>
    </submittedName>
</protein>
<feature type="domain" description="Tape measure protein N-terminal" evidence="2">
    <location>
        <begin position="272"/>
        <end position="428"/>
    </location>
</feature>
<dbReference type="RefSeq" id="WP_193537940.1">
    <property type="nucleotide sequence ID" value="NZ_JADCKF010000008.1"/>
</dbReference>
<feature type="coiled-coil region" evidence="1">
    <location>
        <begin position="33"/>
        <end position="107"/>
    </location>
</feature>
<reference evidence="3 4" key="1">
    <citation type="submission" date="2020-10" db="EMBL/GenBank/DDBJ databases">
        <title>ChiBAC.</title>
        <authorList>
            <person name="Zenner C."/>
            <person name="Hitch T.C.A."/>
            <person name="Clavel T."/>
        </authorList>
    </citation>
    <scope>NUCLEOTIDE SEQUENCE [LARGE SCALE GENOMIC DNA]</scope>
    <source>
        <strain evidence="3 4">DSM 107456</strain>
    </source>
</reference>
<evidence type="ECO:0000313" key="3">
    <source>
        <dbReference type="EMBL" id="MBE5056222.1"/>
    </source>
</evidence>
<dbReference type="PANTHER" id="PTHR38812">
    <property type="entry name" value="MU-LIKE PROPHAGE FLUMU PROTEIN GP42"/>
    <property type="match status" value="1"/>
</dbReference>
<dbReference type="EMBL" id="JADCKF010000008">
    <property type="protein sequence ID" value="MBE5056222.1"/>
    <property type="molecule type" value="Genomic_DNA"/>
</dbReference>
<sequence>MAEEVGIVMKLYDEVSPSLKSITGNSKAFDKTMDELEESLKAYDKAQTTLTERMSNLKKAMAENNVQVKEAQKSYRKLKDEASKGALDAAIEEQVRLKREMNETRAAIDSNAAAYRALYQEAGRAVAAESRFSNRSEGPGLLTALGKAGILNMAGDAAGEWANALAGSALGSQGANLFSGALSGAVSGAAMGSLAGAPGMAVGAAIGGIAGLAGGAAQNFQNEDEAFKSYYNGLYEEQKEAASQRLESGIGTASQWELDAIAFNQLLGSGVGDRYLSDLREMAASTPMEYADLTGMSRALATGFGDAPERMLDLMTAIGDAGSAVGVTASDMTEMARAMSRMQSSGKATLEFLNIFQDRGVDVIGMLGEAMGKTQGEIYDMISKGEINGQNAATIIQQGMESAYGGAMDLMSETFSGLTSTLQDAITEINVATGEGYNPVRSQGMEEEIAAYGGALGDALKKLNEIEGENAARDQNMAERYTREALSAVLLGEKTSYIFDPEQQAALEEMRNEFIDASLAYENGSREAGDKMADLREEAITLATAAYDSSDRVLALEEAERDQIAAIRDNTQALNGWRSKYQTELEKEKGGASSRLNVTEVDIPEGIEGISPEKAEEIYRRTGGQVDVRRKDNTTGSGAAYGLSRVPRDGLYYLHQDERVQTAQEARSEKARTPLQITITGNTFGAGVTAEEIAQRLADAIELKLAAGVLS</sequence>
<dbReference type="InterPro" id="IPR013491">
    <property type="entry name" value="Tape_meas_N"/>
</dbReference>
<gene>
    <name evidence="3" type="ORF">INF37_09455</name>
</gene>
<comment type="caution">
    <text evidence="3">The sequence shown here is derived from an EMBL/GenBank/DDBJ whole genome shotgun (WGS) entry which is preliminary data.</text>
</comment>
<name>A0ABR9RC14_9FIRM</name>
<accession>A0ABR9RC14</accession>
<proteinExistence type="predicted"/>
<organism evidence="3 4">
    <name type="scientific">Pseudoflavonifractor gallinarum</name>
    <dbReference type="NCBI Taxonomy" id="2779352"/>
    <lineage>
        <taxon>Bacteria</taxon>
        <taxon>Bacillati</taxon>
        <taxon>Bacillota</taxon>
        <taxon>Clostridia</taxon>
        <taxon>Eubacteriales</taxon>
        <taxon>Oscillospiraceae</taxon>
        <taxon>Pseudoflavonifractor</taxon>
    </lineage>
</organism>
<dbReference type="Pfam" id="PF20155">
    <property type="entry name" value="TMP_3"/>
    <property type="match status" value="1"/>
</dbReference>
<keyword evidence="1" id="KW-0175">Coiled coil</keyword>
<evidence type="ECO:0000313" key="4">
    <source>
        <dbReference type="Proteomes" id="UP000806211"/>
    </source>
</evidence>
<dbReference type="InterPro" id="IPR053058">
    <property type="entry name" value="Mulikevirus_tape_measure"/>
</dbReference>
<evidence type="ECO:0000256" key="1">
    <source>
        <dbReference type="SAM" id="Coils"/>
    </source>
</evidence>
<dbReference type="Proteomes" id="UP000806211">
    <property type="component" value="Unassembled WGS sequence"/>
</dbReference>